<keyword evidence="2" id="KW-1185">Reference proteome</keyword>
<dbReference type="GO" id="GO:0043683">
    <property type="term" value="P:type IV pilus assembly"/>
    <property type="evidence" value="ECO:0007669"/>
    <property type="project" value="InterPro"/>
</dbReference>
<name>A0A0K2GFL7_NITMO</name>
<dbReference type="OrthoDB" id="9779687at2"/>
<dbReference type="STRING" id="42253.NITMOv2_3361"/>
<proteinExistence type="predicted"/>
<dbReference type="InterPro" id="IPR014717">
    <property type="entry name" value="Transl_elong_EF1B/ribsomal_bS6"/>
</dbReference>
<dbReference type="KEGG" id="nmv:NITMOv2_3361"/>
<dbReference type="GO" id="GO:0043107">
    <property type="term" value="P:type IV pilus-dependent motility"/>
    <property type="evidence" value="ECO:0007669"/>
    <property type="project" value="InterPro"/>
</dbReference>
<dbReference type="AlphaFoldDB" id="A0A0K2GFL7"/>
<dbReference type="InterPro" id="IPR007445">
    <property type="entry name" value="PilO"/>
</dbReference>
<dbReference type="Gene3D" id="3.30.70.60">
    <property type="match status" value="1"/>
</dbReference>
<evidence type="ECO:0000313" key="1">
    <source>
        <dbReference type="EMBL" id="ALA59753.1"/>
    </source>
</evidence>
<evidence type="ECO:0008006" key="3">
    <source>
        <dbReference type="Google" id="ProtNLM"/>
    </source>
</evidence>
<sequence length="190" mass="21535">MMNRVLELLRQPFAPLLPWLGLTLGLLWLMLWVHQAGVVEAETERARLEQEWMSARQVLAHHREAKKAKQDLSQVWAVLPAERDFAPLALGISEEAKRDRVTLPALSYKTEPTPVSHTSKGLLQGSMTGRYEDLRRFIYDLETAEELLFIEDLELSRGGGPQDQNLTFNIKIATYLRAETAKPVAQETGS</sequence>
<organism evidence="1 2">
    <name type="scientific">Nitrospira moscoviensis</name>
    <dbReference type="NCBI Taxonomy" id="42253"/>
    <lineage>
        <taxon>Bacteria</taxon>
        <taxon>Pseudomonadati</taxon>
        <taxon>Nitrospirota</taxon>
        <taxon>Nitrospiria</taxon>
        <taxon>Nitrospirales</taxon>
        <taxon>Nitrospiraceae</taxon>
        <taxon>Nitrospira</taxon>
    </lineage>
</organism>
<protein>
    <recommendedName>
        <fullName evidence="3">Type IV pilus assembly protein PilO</fullName>
    </recommendedName>
</protein>
<dbReference type="RefSeq" id="WP_053380712.1">
    <property type="nucleotide sequence ID" value="NZ_CP011801.1"/>
</dbReference>
<dbReference type="PATRIC" id="fig|42253.5.peg.3315"/>
<evidence type="ECO:0000313" key="2">
    <source>
        <dbReference type="Proteomes" id="UP000069205"/>
    </source>
</evidence>
<gene>
    <name evidence="1" type="ORF">NITMOv2_3361</name>
</gene>
<accession>A0A0K2GFL7</accession>
<reference evidence="1 2" key="1">
    <citation type="journal article" date="2015" name="Proc. Natl. Acad. Sci. U.S.A.">
        <title>Expanded metabolic versatility of ubiquitous nitrite-oxidizing bacteria from the genus Nitrospira.</title>
        <authorList>
            <person name="Koch H."/>
            <person name="Lucker S."/>
            <person name="Albertsen M."/>
            <person name="Kitzinger K."/>
            <person name="Herbold C."/>
            <person name="Spieck E."/>
            <person name="Nielsen P.H."/>
            <person name="Wagner M."/>
            <person name="Daims H."/>
        </authorList>
    </citation>
    <scope>NUCLEOTIDE SEQUENCE [LARGE SCALE GENOMIC DNA]</scope>
    <source>
        <strain evidence="1 2">NSP M-1</strain>
    </source>
</reference>
<dbReference type="Pfam" id="PF04350">
    <property type="entry name" value="PilO"/>
    <property type="match status" value="1"/>
</dbReference>
<dbReference type="EMBL" id="CP011801">
    <property type="protein sequence ID" value="ALA59753.1"/>
    <property type="molecule type" value="Genomic_DNA"/>
</dbReference>
<dbReference type="Proteomes" id="UP000069205">
    <property type="component" value="Chromosome"/>
</dbReference>